<dbReference type="CDD" id="cd02869">
    <property type="entry name" value="PseudoU_synth_RluA_like"/>
    <property type="match status" value="1"/>
</dbReference>
<dbReference type="PANTHER" id="PTHR21600:SF44">
    <property type="entry name" value="RIBOSOMAL LARGE SUBUNIT PSEUDOURIDINE SYNTHASE D"/>
    <property type="match status" value="1"/>
</dbReference>
<dbReference type="AlphaFoldDB" id="A0AAX3N3I5"/>
<dbReference type="Gene3D" id="3.30.2350.10">
    <property type="entry name" value="Pseudouridine synthase"/>
    <property type="match status" value="1"/>
</dbReference>
<dbReference type="SUPFAM" id="SSF55120">
    <property type="entry name" value="Pseudouridine synthase"/>
    <property type="match status" value="1"/>
</dbReference>
<dbReference type="EMBL" id="CP118101">
    <property type="protein sequence ID" value="WDH84177.1"/>
    <property type="molecule type" value="Genomic_DNA"/>
</dbReference>
<dbReference type="Proteomes" id="UP001221519">
    <property type="component" value="Chromosome"/>
</dbReference>
<evidence type="ECO:0000313" key="6">
    <source>
        <dbReference type="EMBL" id="WDH84177.1"/>
    </source>
</evidence>
<dbReference type="InterPro" id="IPR006225">
    <property type="entry name" value="PsdUridine_synth_RluC/D"/>
</dbReference>
<proteinExistence type="inferred from homology"/>
<feature type="active site" evidence="3">
    <location>
        <position position="139"/>
    </location>
</feature>
<organism evidence="6 8">
    <name type="scientific">Paenibacillus urinalis</name>
    <dbReference type="NCBI Taxonomy" id="521520"/>
    <lineage>
        <taxon>Bacteria</taxon>
        <taxon>Bacillati</taxon>
        <taxon>Bacillota</taxon>
        <taxon>Bacilli</taxon>
        <taxon>Bacillales</taxon>
        <taxon>Paenibacillaceae</taxon>
        <taxon>Paenibacillus</taxon>
    </lineage>
</organism>
<evidence type="ECO:0000256" key="2">
    <source>
        <dbReference type="ARBA" id="ARBA00010876"/>
    </source>
</evidence>
<reference evidence="6 9" key="1">
    <citation type="submission" date="2023-02" db="EMBL/GenBank/DDBJ databases">
        <title>Pathogen: clinical or host-associated sample.</title>
        <authorList>
            <person name="Hergert J."/>
            <person name="Casey R."/>
            <person name="Wagner J."/>
            <person name="Young E.L."/>
            <person name="Oakeson K.F."/>
        </authorList>
    </citation>
    <scope>NUCLEOTIDE SEQUENCE</scope>
    <source>
        <strain evidence="7 9">2022CK-00829</strain>
        <strain evidence="6">2022CK-00830</strain>
    </source>
</reference>
<accession>A0AAX3N3I5</accession>
<protein>
    <recommendedName>
        <fullName evidence="4">Pseudouridine synthase</fullName>
        <ecNumber evidence="4">5.4.99.-</ecNumber>
    </recommendedName>
</protein>
<dbReference type="NCBIfam" id="TIGR00005">
    <property type="entry name" value="rluA_subfam"/>
    <property type="match status" value="1"/>
</dbReference>
<comment type="similarity">
    <text evidence="2 4">Belongs to the pseudouridine synthase RluA family.</text>
</comment>
<comment type="catalytic activity">
    <reaction evidence="1 4">
        <text>a uridine in RNA = a pseudouridine in RNA</text>
        <dbReference type="Rhea" id="RHEA:48348"/>
        <dbReference type="Rhea" id="RHEA-COMP:12068"/>
        <dbReference type="Rhea" id="RHEA-COMP:12069"/>
        <dbReference type="ChEBI" id="CHEBI:65314"/>
        <dbReference type="ChEBI" id="CHEBI:65315"/>
    </reaction>
</comment>
<gene>
    <name evidence="6" type="ORF">PUW23_08175</name>
    <name evidence="7" type="ORF">PUW25_07650</name>
</gene>
<feature type="domain" description="Pseudouridine synthase RsuA/RluA-like" evidence="5">
    <location>
        <begin position="92"/>
        <end position="243"/>
    </location>
</feature>
<evidence type="ECO:0000313" key="9">
    <source>
        <dbReference type="Proteomes" id="UP001221519"/>
    </source>
</evidence>
<dbReference type="InterPro" id="IPR006145">
    <property type="entry name" value="PsdUridine_synth_RsuA/RluA"/>
</dbReference>
<dbReference type="Pfam" id="PF00849">
    <property type="entry name" value="PseudoU_synth_2"/>
    <property type="match status" value="1"/>
</dbReference>
<dbReference type="GO" id="GO:0000455">
    <property type="term" value="P:enzyme-directed rRNA pseudouridine synthesis"/>
    <property type="evidence" value="ECO:0007669"/>
    <property type="project" value="TreeGrafter"/>
</dbReference>
<name>A0AAX3N3I5_9BACL</name>
<dbReference type="EC" id="5.4.99.-" evidence="4"/>
<sequence length="325" mass="37136">MITYYEPITYTVQPEDEGMLLKTILQRRLGVSRKLMSKLKLTEQGIQLNGERVYISVKVRRGDLVELRMEKETSTDILPENIPFDILYEDEHLLVVNKQAGIIVHPTHGHYTGTLANGVVHYWAQKGEQVRFRPVHRLDQETSGVLCIAKNPYIHQHISEQMIAGTVDKYYTAVVFGHPVPSKGVVDEPIDRDPNEPHRRIVTTDGYAARTLYQVETAYEWASKVRIKLESGRTHQIRVHMKHLGCPLIGDSFYGQASPDWTAASTERLALAHTWIERQALHASELVIVHPITGHSVRFTAPLPEDIQRLDQKLKTTMNRNNEEI</sequence>
<keyword evidence="9" id="KW-1185">Reference proteome</keyword>
<dbReference type="GO" id="GO:0003723">
    <property type="term" value="F:RNA binding"/>
    <property type="evidence" value="ECO:0007669"/>
    <property type="project" value="InterPro"/>
</dbReference>
<dbReference type="PANTHER" id="PTHR21600">
    <property type="entry name" value="MITOCHONDRIAL RNA PSEUDOURIDINE SYNTHASE"/>
    <property type="match status" value="1"/>
</dbReference>
<dbReference type="InterPro" id="IPR020103">
    <property type="entry name" value="PsdUridine_synth_cat_dom_sf"/>
</dbReference>
<evidence type="ECO:0000256" key="4">
    <source>
        <dbReference type="RuleBase" id="RU362028"/>
    </source>
</evidence>
<dbReference type="InterPro" id="IPR050188">
    <property type="entry name" value="RluA_PseudoU_synthase"/>
</dbReference>
<evidence type="ECO:0000256" key="1">
    <source>
        <dbReference type="ARBA" id="ARBA00000073"/>
    </source>
</evidence>
<dbReference type="GO" id="GO:0009982">
    <property type="term" value="F:pseudouridine synthase activity"/>
    <property type="evidence" value="ECO:0007669"/>
    <property type="project" value="InterPro"/>
</dbReference>
<dbReference type="RefSeq" id="WP_047910002.1">
    <property type="nucleotide sequence ID" value="NZ_CP118101.1"/>
</dbReference>
<evidence type="ECO:0000256" key="3">
    <source>
        <dbReference type="PIRSR" id="PIRSR606225-1"/>
    </source>
</evidence>
<evidence type="ECO:0000313" key="7">
    <source>
        <dbReference type="EMBL" id="WDI03817.1"/>
    </source>
</evidence>
<comment type="function">
    <text evidence="4">Responsible for synthesis of pseudouridine from uracil.</text>
</comment>
<dbReference type="EMBL" id="CP118108">
    <property type="protein sequence ID" value="WDI03817.1"/>
    <property type="molecule type" value="Genomic_DNA"/>
</dbReference>
<dbReference type="GO" id="GO:0140098">
    <property type="term" value="F:catalytic activity, acting on RNA"/>
    <property type="evidence" value="ECO:0007669"/>
    <property type="project" value="UniProtKB-ARBA"/>
</dbReference>
<dbReference type="Proteomes" id="UP001220962">
    <property type="component" value="Chromosome"/>
</dbReference>
<keyword evidence="4" id="KW-0413">Isomerase</keyword>
<evidence type="ECO:0000259" key="5">
    <source>
        <dbReference type="Pfam" id="PF00849"/>
    </source>
</evidence>
<evidence type="ECO:0000313" key="8">
    <source>
        <dbReference type="Proteomes" id="UP001220962"/>
    </source>
</evidence>